<keyword evidence="2" id="KW-0472">Membrane</keyword>
<feature type="compositionally biased region" description="Acidic residues" evidence="1">
    <location>
        <begin position="45"/>
        <end position="65"/>
    </location>
</feature>
<proteinExistence type="predicted"/>
<feature type="compositionally biased region" description="Basic and acidic residues" evidence="1">
    <location>
        <begin position="88"/>
        <end position="116"/>
    </location>
</feature>
<evidence type="ECO:0000259" key="3">
    <source>
        <dbReference type="Pfam" id="PF20153"/>
    </source>
</evidence>
<feature type="region of interest" description="Disordered" evidence="1">
    <location>
        <begin position="36"/>
        <end position="135"/>
    </location>
</feature>
<dbReference type="EMBL" id="LATX01002377">
    <property type="protein sequence ID" value="KTB30602.1"/>
    <property type="molecule type" value="Genomic_DNA"/>
</dbReference>
<evidence type="ECO:0000256" key="1">
    <source>
        <dbReference type="SAM" id="MobiDB-lite"/>
    </source>
</evidence>
<dbReference type="Proteomes" id="UP000054988">
    <property type="component" value="Unassembled WGS sequence"/>
</dbReference>
<comment type="caution">
    <text evidence="4">The sequence shown here is derived from an EMBL/GenBank/DDBJ whole genome shotgun (WGS) entry which is preliminary data.</text>
</comment>
<feature type="transmembrane region" description="Helical" evidence="2">
    <location>
        <begin position="385"/>
        <end position="405"/>
    </location>
</feature>
<gene>
    <name evidence="4" type="ORF">WG66_16823</name>
</gene>
<name>A0A0W0F2Q0_MONRR</name>
<dbReference type="InterPro" id="IPR045338">
    <property type="entry name" value="DUF6535"/>
</dbReference>
<evidence type="ECO:0000256" key="2">
    <source>
        <dbReference type="SAM" id="Phobius"/>
    </source>
</evidence>
<dbReference type="Pfam" id="PF20153">
    <property type="entry name" value="DUF6535"/>
    <property type="match status" value="1"/>
</dbReference>
<sequence length="805" mass="91222">MSSASPYRDYFRRRTIGRAASPPTWACYEQISYDDEYSDSCSDSCSEDDEDYGGAGVEDDGDSDSGDEHVASMRDRAVDDPSDDIDMDMDHEVDEAAAKKPSEPAKDLKGKQKAIDPEPEPEPNKHSRRRQRRVMQPLRPILTIQRSQGFVWNQDLFIPPYIKDRYVASSPPNSSGFFSTSVSSTNSALTDYEVEVVEILKGNVSLAPATNREVMEESESKHAARNPTDADKSWERLIREVSRYDDAMVKNWKEEIDTQLVFAGLFSAVVTAFAVESYQWLSEDPADTTVVLLTQLSMQLSNLTTIPHERTPFQPDASSIRINCFWFLSLIFSLTSGLFGLLCKQWLREHERDIPTRTPGEALALRQLRRDSLAKWGVPSVLSTLPILLEMALLLFFVGVLELLWARHPVPFAICMVAVTLSAGLYFATTFLPAISMPQEFALGSWFREFKYDISHQFIRPYKSPQSWAVYSIFCKIIHLLLKIDFVRKFARKRHFRLRVLRPGSTWSSVDVETVRGFDQDIYPFSESEPLNTNVYELRALQWTVATFRDSPSMIPHLHNVLGSLHPSVVLSAVLGYWEHAMWEDVSTIDVAPIKGRYKTMQGLDRYISLAPRPKFSSFFSPDAIKYLFSHQYWMALARRADAESHMDRLFSSIEKSNLQQAAGQSLAFVVPFPLADTLWTHPNLAGRSKSLALLRIYEQAWSSYPTNNGMGHYCECLAFIVALSRHINRTDTTVTSEVLVRKRGQAFLRYVHEQIIGGGVLSAFIEVGEGYKETTYGRVDKSDEQSARGWGFTVGLLSTYSCPV</sequence>
<dbReference type="AlphaFoldDB" id="A0A0W0F2Q0"/>
<accession>A0A0W0F2Q0</accession>
<organism evidence="4 5">
    <name type="scientific">Moniliophthora roreri</name>
    <name type="common">Frosty pod rot fungus</name>
    <name type="synonym">Monilia roreri</name>
    <dbReference type="NCBI Taxonomy" id="221103"/>
    <lineage>
        <taxon>Eukaryota</taxon>
        <taxon>Fungi</taxon>
        <taxon>Dikarya</taxon>
        <taxon>Basidiomycota</taxon>
        <taxon>Agaricomycotina</taxon>
        <taxon>Agaricomycetes</taxon>
        <taxon>Agaricomycetidae</taxon>
        <taxon>Agaricales</taxon>
        <taxon>Marasmiineae</taxon>
        <taxon>Marasmiaceae</taxon>
        <taxon>Moniliophthora</taxon>
    </lineage>
</organism>
<feature type="compositionally biased region" description="Basic and acidic residues" evidence="1">
    <location>
        <begin position="66"/>
        <end position="79"/>
    </location>
</feature>
<keyword evidence="2" id="KW-1133">Transmembrane helix</keyword>
<protein>
    <recommendedName>
        <fullName evidence="3">DUF6535 domain-containing protein</fullName>
    </recommendedName>
</protein>
<keyword evidence="2" id="KW-0812">Transmembrane</keyword>
<evidence type="ECO:0000313" key="4">
    <source>
        <dbReference type="EMBL" id="KTB30602.1"/>
    </source>
</evidence>
<reference evidence="4 5" key="1">
    <citation type="submission" date="2015-12" db="EMBL/GenBank/DDBJ databases">
        <title>Draft genome sequence of Moniliophthora roreri, the causal agent of frosty pod rot of cacao.</title>
        <authorList>
            <person name="Aime M.C."/>
            <person name="Diaz-Valderrama J.R."/>
            <person name="Kijpornyongpan T."/>
            <person name="Phillips-Mora W."/>
        </authorList>
    </citation>
    <scope>NUCLEOTIDE SEQUENCE [LARGE SCALE GENOMIC DNA]</scope>
    <source>
        <strain evidence="4 5">MCA 2952</strain>
    </source>
</reference>
<feature type="transmembrane region" description="Helical" evidence="2">
    <location>
        <begin position="412"/>
        <end position="435"/>
    </location>
</feature>
<feature type="domain" description="DUF6535" evidence="3">
    <location>
        <begin position="234"/>
        <end position="406"/>
    </location>
</feature>
<evidence type="ECO:0000313" key="5">
    <source>
        <dbReference type="Proteomes" id="UP000054988"/>
    </source>
</evidence>
<feature type="transmembrane region" description="Helical" evidence="2">
    <location>
        <begin position="324"/>
        <end position="347"/>
    </location>
</feature>